<evidence type="ECO:0000313" key="1">
    <source>
        <dbReference type="EMBL" id="KAK7027489.1"/>
    </source>
</evidence>
<dbReference type="AlphaFoldDB" id="A0AAN8WNX4"/>
<organism evidence="1 2">
    <name type="scientific">Halocaridina rubra</name>
    <name type="common">Hawaiian red shrimp</name>
    <dbReference type="NCBI Taxonomy" id="373956"/>
    <lineage>
        <taxon>Eukaryota</taxon>
        <taxon>Metazoa</taxon>
        <taxon>Ecdysozoa</taxon>
        <taxon>Arthropoda</taxon>
        <taxon>Crustacea</taxon>
        <taxon>Multicrustacea</taxon>
        <taxon>Malacostraca</taxon>
        <taxon>Eumalacostraca</taxon>
        <taxon>Eucarida</taxon>
        <taxon>Decapoda</taxon>
        <taxon>Pleocyemata</taxon>
        <taxon>Caridea</taxon>
        <taxon>Atyoidea</taxon>
        <taxon>Atyidae</taxon>
        <taxon>Halocaridina</taxon>
    </lineage>
</organism>
<dbReference type="EMBL" id="JAXCGZ010022676">
    <property type="protein sequence ID" value="KAK7027489.1"/>
    <property type="molecule type" value="Genomic_DNA"/>
</dbReference>
<proteinExistence type="predicted"/>
<keyword evidence="2" id="KW-1185">Reference proteome</keyword>
<protein>
    <submittedName>
        <fullName evidence="1">Uncharacterized protein</fullName>
    </submittedName>
</protein>
<sequence length="63" mass="6619">MHTVNFTNAEGYCKSMWCGGSCTGNTIGGAGLTSGYYTYDDPEAIGILIPKPTGNNINASFHV</sequence>
<evidence type="ECO:0000313" key="2">
    <source>
        <dbReference type="Proteomes" id="UP001381693"/>
    </source>
</evidence>
<comment type="caution">
    <text evidence="1">The sequence shown here is derived from an EMBL/GenBank/DDBJ whole genome shotgun (WGS) entry which is preliminary data.</text>
</comment>
<reference evidence="1 2" key="1">
    <citation type="submission" date="2023-11" db="EMBL/GenBank/DDBJ databases">
        <title>Halocaridina rubra genome assembly.</title>
        <authorList>
            <person name="Smith C."/>
        </authorList>
    </citation>
    <scope>NUCLEOTIDE SEQUENCE [LARGE SCALE GENOMIC DNA]</scope>
    <source>
        <strain evidence="1">EP-1</strain>
        <tissue evidence="1">Whole</tissue>
    </source>
</reference>
<name>A0AAN8WNX4_HALRR</name>
<accession>A0AAN8WNX4</accession>
<dbReference type="Proteomes" id="UP001381693">
    <property type="component" value="Unassembled WGS sequence"/>
</dbReference>
<gene>
    <name evidence="1" type="ORF">SK128_004441</name>
</gene>